<dbReference type="EMBL" id="MHSZ01000001">
    <property type="protein sequence ID" value="OHA54150.1"/>
    <property type="molecule type" value="Genomic_DNA"/>
</dbReference>
<reference evidence="1 2" key="1">
    <citation type="journal article" date="2016" name="Nat. Commun.">
        <title>Thousands of microbial genomes shed light on interconnected biogeochemical processes in an aquifer system.</title>
        <authorList>
            <person name="Anantharaman K."/>
            <person name="Brown C.T."/>
            <person name="Hug L.A."/>
            <person name="Sharon I."/>
            <person name="Castelle C.J."/>
            <person name="Probst A.J."/>
            <person name="Thomas B.C."/>
            <person name="Singh A."/>
            <person name="Wilkins M.J."/>
            <person name="Karaoz U."/>
            <person name="Brodie E.L."/>
            <person name="Williams K.H."/>
            <person name="Hubbard S.S."/>
            <person name="Banfield J.F."/>
        </authorList>
    </citation>
    <scope>NUCLEOTIDE SEQUENCE [LARGE SCALE GENOMIC DNA]</scope>
</reference>
<dbReference type="AlphaFoldDB" id="A0A1G2Q0P6"/>
<name>A0A1G2Q0P6_9BACT</name>
<evidence type="ECO:0000313" key="2">
    <source>
        <dbReference type="Proteomes" id="UP000177865"/>
    </source>
</evidence>
<protein>
    <submittedName>
        <fullName evidence="1">Uncharacterized protein</fullName>
    </submittedName>
</protein>
<accession>A0A1G2Q0P6</accession>
<organism evidence="1 2">
    <name type="scientific">Candidatus Terrybacteria bacterium RIFCSPLOWO2_01_FULL_58_14</name>
    <dbReference type="NCBI Taxonomy" id="1802369"/>
    <lineage>
        <taxon>Bacteria</taxon>
        <taxon>Candidatus Terryibacteriota</taxon>
    </lineage>
</organism>
<gene>
    <name evidence="1" type="ORF">A2991_02655</name>
</gene>
<dbReference type="Proteomes" id="UP000177865">
    <property type="component" value="Unassembled WGS sequence"/>
</dbReference>
<evidence type="ECO:0000313" key="1">
    <source>
        <dbReference type="EMBL" id="OHA54150.1"/>
    </source>
</evidence>
<comment type="caution">
    <text evidence="1">The sequence shown here is derived from an EMBL/GenBank/DDBJ whole genome shotgun (WGS) entry which is preliminary data.</text>
</comment>
<proteinExistence type="predicted"/>
<sequence length="83" mass="9934">MLRHWQETLRAARIHGIPLRSSSESSLALSGFLPQRLREFRSPRRLRLEREKYRGAASPPEFIRLWRKTLFSTRPARFNESRD</sequence>